<dbReference type="OrthoDB" id="6620572at2759"/>
<reference evidence="1" key="1">
    <citation type="submission" date="2022-01" db="EMBL/GenBank/DDBJ databases">
        <authorList>
            <person name="King R."/>
        </authorList>
    </citation>
    <scope>NUCLEOTIDE SEQUENCE</scope>
</reference>
<name>A0A9P0E7W3_NEZVI</name>
<proteinExistence type="predicted"/>
<keyword evidence="2" id="KW-1185">Reference proteome</keyword>
<protein>
    <submittedName>
        <fullName evidence="1">Uncharacterized protein</fullName>
    </submittedName>
</protein>
<organism evidence="1 2">
    <name type="scientific">Nezara viridula</name>
    <name type="common">Southern green stink bug</name>
    <name type="synonym">Cimex viridulus</name>
    <dbReference type="NCBI Taxonomy" id="85310"/>
    <lineage>
        <taxon>Eukaryota</taxon>
        <taxon>Metazoa</taxon>
        <taxon>Ecdysozoa</taxon>
        <taxon>Arthropoda</taxon>
        <taxon>Hexapoda</taxon>
        <taxon>Insecta</taxon>
        <taxon>Pterygota</taxon>
        <taxon>Neoptera</taxon>
        <taxon>Paraneoptera</taxon>
        <taxon>Hemiptera</taxon>
        <taxon>Heteroptera</taxon>
        <taxon>Panheteroptera</taxon>
        <taxon>Pentatomomorpha</taxon>
        <taxon>Pentatomoidea</taxon>
        <taxon>Pentatomidae</taxon>
        <taxon>Pentatominae</taxon>
        <taxon>Nezara</taxon>
    </lineage>
</organism>
<accession>A0A9P0E7W3</accession>
<dbReference type="Proteomes" id="UP001152798">
    <property type="component" value="Chromosome 1"/>
</dbReference>
<sequence>MIPLAVSEFSGAMSRSSYRGVGADHSQRARQLDSRRLAARKIRGWPRHGTELGSGRVNSFHLARPGTAPLPDQAQLATILRTNLYPEVTDRVCRPSLPTSFYRLEAIHLGKLLRIWIRAGAVFPVALAWVFKVQGEDSDTAVNAVLFTFQPYLPPRGFQRTRTLIEKRQLSPDLPTASS</sequence>
<gene>
    <name evidence="1" type="ORF">NEZAVI_LOCUS1312</name>
</gene>
<dbReference type="EMBL" id="OV725077">
    <property type="protein sequence ID" value="CAH1390042.1"/>
    <property type="molecule type" value="Genomic_DNA"/>
</dbReference>
<evidence type="ECO:0000313" key="2">
    <source>
        <dbReference type="Proteomes" id="UP001152798"/>
    </source>
</evidence>
<evidence type="ECO:0000313" key="1">
    <source>
        <dbReference type="EMBL" id="CAH1390042.1"/>
    </source>
</evidence>
<dbReference type="AlphaFoldDB" id="A0A9P0E7W3"/>